<dbReference type="EMBL" id="NCKW01016845">
    <property type="protein sequence ID" value="POM60633.1"/>
    <property type="molecule type" value="Genomic_DNA"/>
</dbReference>
<comment type="caution">
    <text evidence="2">The sequence shown here is derived from an EMBL/GenBank/DDBJ whole genome shotgun (WGS) entry which is preliminary data.</text>
</comment>
<feature type="compositionally biased region" description="Basic and acidic residues" evidence="1">
    <location>
        <begin position="164"/>
        <end position="173"/>
    </location>
</feature>
<evidence type="ECO:0000313" key="3">
    <source>
        <dbReference type="Proteomes" id="UP000237271"/>
    </source>
</evidence>
<keyword evidence="3" id="KW-1185">Reference proteome</keyword>
<evidence type="ECO:0000313" key="2">
    <source>
        <dbReference type="EMBL" id="POM60633.1"/>
    </source>
</evidence>
<dbReference type="PANTHER" id="PTHR46599:SF3">
    <property type="entry name" value="PIGGYBAC TRANSPOSABLE ELEMENT-DERIVED PROTEIN 4"/>
    <property type="match status" value="1"/>
</dbReference>
<feature type="region of interest" description="Disordered" evidence="1">
    <location>
        <begin position="164"/>
        <end position="185"/>
    </location>
</feature>
<sequence length="185" mass="21676">MGGVDTHDQLRLQSYSRQQCVAFKKYYRQLFLGFVDMTVVNGFILHKLVLKKRGCTTSLWGRGQPPSKVNMNAEELVSVPILAGKHSLRNNSNKYRRKCRQHSCKVCSAMAEPKTKSYENSFYCPSCELLRGDTCRFVRRFDVRNWQYPHLRSDPALGVGMRHTDLSESAQEHPRRRRLRRYTFR</sequence>
<feature type="compositionally biased region" description="Basic residues" evidence="1">
    <location>
        <begin position="174"/>
        <end position="185"/>
    </location>
</feature>
<accession>A0A2P4X505</accession>
<gene>
    <name evidence="2" type="ORF">PHPALM_30499</name>
</gene>
<dbReference type="OrthoDB" id="128286at2759"/>
<dbReference type="Proteomes" id="UP000237271">
    <property type="component" value="Unassembled WGS sequence"/>
</dbReference>
<evidence type="ECO:0008006" key="4">
    <source>
        <dbReference type="Google" id="ProtNLM"/>
    </source>
</evidence>
<name>A0A2P4X505_9STRA</name>
<protein>
    <recommendedName>
        <fullName evidence="4">PiggyBac transposable element-derived protein domain-containing protein</fullName>
    </recommendedName>
</protein>
<evidence type="ECO:0000256" key="1">
    <source>
        <dbReference type="SAM" id="MobiDB-lite"/>
    </source>
</evidence>
<dbReference type="AlphaFoldDB" id="A0A2P4X505"/>
<dbReference type="PANTHER" id="PTHR46599">
    <property type="entry name" value="PIGGYBAC TRANSPOSABLE ELEMENT-DERIVED PROTEIN 4"/>
    <property type="match status" value="1"/>
</dbReference>
<reference evidence="2 3" key="1">
    <citation type="journal article" date="2017" name="Genome Biol. Evol.">
        <title>Phytophthora megakarya and P. palmivora, closely related causal agents of cacao black pod rot, underwent increases in genome sizes and gene numbers by different mechanisms.</title>
        <authorList>
            <person name="Ali S.S."/>
            <person name="Shao J."/>
            <person name="Lary D.J."/>
            <person name="Kronmiller B."/>
            <person name="Shen D."/>
            <person name="Strem M.D."/>
            <person name="Amoako-Attah I."/>
            <person name="Akrofi A.Y."/>
            <person name="Begoude B.A."/>
            <person name="Ten Hoopen G.M."/>
            <person name="Coulibaly K."/>
            <person name="Kebe B.I."/>
            <person name="Melnick R.L."/>
            <person name="Guiltinan M.J."/>
            <person name="Tyler B.M."/>
            <person name="Meinhardt L.W."/>
            <person name="Bailey B.A."/>
        </authorList>
    </citation>
    <scope>NUCLEOTIDE SEQUENCE [LARGE SCALE GENOMIC DNA]</scope>
    <source>
        <strain evidence="3">sbr112.9</strain>
    </source>
</reference>
<organism evidence="2 3">
    <name type="scientific">Phytophthora palmivora</name>
    <dbReference type="NCBI Taxonomy" id="4796"/>
    <lineage>
        <taxon>Eukaryota</taxon>
        <taxon>Sar</taxon>
        <taxon>Stramenopiles</taxon>
        <taxon>Oomycota</taxon>
        <taxon>Peronosporomycetes</taxon>
        <taxon>Peronosporales</taxon>
        <taxon>Peronosporaceae</taxon>
        <taxon>Phytophthora</taxon>
    </lineage>
</organism>
<proteinExistence type="predicted"/>